<dbReference type="RefSeq" id="WP_067522958.1">
    <property type="nucleotide sequence ID" value="NZ_JABELX010000003.1"/>
</dbReference>
<dbReference type="AlphaFoldDB" id="A0A849BZV1"/>
<accession>A0A849BZV1</accession>
<reference evidence="1 2" key="1">
    <citation type="submission" date="2020-05" db="EMBL/GenBank/DDBJ databases">
        <title>MicrobeNet Type strains.</title>
        <authorList>
            <person name="Nicholson A.C."/>
        </authorList>
    </citation>
    <scope>NUCLEOTIDE SEQUENCE [LARGE SCALE GENOMIC DNA]</scope>
    <source>
        <strain evidence="1 2">JCM 3224</strain>
    </source>
</reference>
<organism evidence="1 2">
    <name type="scientific">Nocardia uniformis</name>
    <dbReference type="NCBI Taxonomy" id="53432"/>
    <lineage>
        <taxon>Bacteria</taxon>
        <taxon>Bacillati</taxon>
        <taxon>Actinomycetota</taxon>
        <taxon>Actinomycetes</taxon>
        <taxon>Mycobacteriales</taxon>
        <taxon>Nocardiaceae</taxon>
        <taxon>Nocardia</taxon>
    </lineage>
</organism>
<dbReference type="EMBL" id="JABELX010000003">
    <property type="protein sequence ID" value="NNH69615.1"/>
    <property type="molecule type" value="Genomic_DNA"/>
</dbReference>
<proteinExistence type="predicted"/>
<protein>
    <submittedName>
        <fullName evidence="1">Uncharacterized protein</fullName>
    </submittedName>
</protein>
<comment type="caution">
    <text evidence="1">The sequence shown here is derived from an EMBL/GenBank/DDBJ whole genome shotgun (WGS) entry which is preliminary data.</text>
</comment>
<gene>
    <name evidence="1" type="ORF">HLB23_07000</name>
</gene>
<keyword evidence="2" id="KW-1185">Reference proteome</keyword>
<name>A0A849BZV1_9NOCA</name>
<sequence length="144" mass="15455">MFDVTTAERRNDFRIDHGAGLREALEGLLLHNGVGLDARMRHAISACVHLAVDTPNGPPEDAEEFLGRLDAAWLLAAWAECDSEMSLLATLAAGEVPALSWCELMFTTALAPWSSSPAAVHARRIFLTGEQARLSAVADCGLGR</sequence>
<dbReference type="Proteomes" id="UP000586827">
    <property type="component" value="Unassembled WGS sequence"/>
</dbReference>
<evidence type="ECO:0000313" key="1">
    <source>
        <dbReference type="EMBL" id="NNH69615.1"/>
    </source>
</evidence>
<evidence type="ECO:0000313" key="2">
    <source>
        <dbReference type="Proteomes" id="UP000586827"/>
    </source>
</evidence>